<dbReference type="PANTHER" id="PTHR42070">
    <property type="entry name" value="FILAMENT ASSOCIATED PROTEIN, PUTATIVE (AFU_ORTHOLOGUE AFUA_8G06630)-RELATED"/>
    <property type="match status" value="1"/>
</dbReference>
<comment type="caution">
    <text evidence="2">The sequence shown here is derived from an EMBL/GenBank/DDBJ whole genome shotgun (WGS) entry which is preliminary data.</text>
</comment>
<dbReference type="Proteomes" id="UP001338125">
    <property type="component" value="Unassembled WGS sequence"/>
</dbReference>
<evidence type="ECO:0000313" key="3">
    <source>
        <dbReference type="Proteomes" id="UP001338125"/>
    </source>
</evidence>
<name>A0ABR0S7H6_9HYPO</name>
<organism evidence="2 3">
    <name type="scientific">Cladobotryum mycophilum</name>
    <dbReference type="NCBI Taxonomy" id="491253"/>
    <lineage>
        <taxon>Eukaryota</taxon>
        <taxon>Fungi</taxon>
        <taxon>Dikarya</taxon>
        <taxon>Ascomycota</taxon>
        <taxon>Pezizomycotina</taxon>
        <taxon>Sordariomycetes</taxon>
        <taxon>Hypocreomycetidae</taxon>
        <taxon>Hypocreales</taxon>
        <taxon>Hypocreaceae</taxon>
        <taxon>Cladobotryum</taxon>
    </lineage>
</organism>
<accession>A0ABR0S7H6</accession>
<proteinExistence type="predicted"/>
<evidence type="ECO:0000256" key="1">
    <source>
        <dbReference type="SAM" id="MobiDB-lite"/>
    </source>
</evidence>
<reference evidence="2 3" key="1">
    <citation type="submission" date="2024-01" db="EMBL/GenBank/DDBJ databases">
        <title>Complete genome of Cladobotryum mycophilum ATHUM6906.</title>
        <authorList>
            <person name="Christinaki A.C."/>
            <person name="Myridakis A.I."/>
            <person name="Kouvelis V.N."/>
        </authorList>
    </citation>
    <scope>NUCLEOTIDE SEQUENCE [LARGE SCALE GENOMIC DNA]</scope>
    <source>
        <strain evidence="2 3">ATHUM6906</strain>
    </source>
</reference>
<evidence type="ECO:0008006" key="4">
    <source>
        <dbReference type="Google" id="ProtNLM"/>
    </source>
</evidence>
<dbReference type="EMBL" id="JAVFKD010000016">
    <property type="protein sequence ID" value="KAK5988119.1"/>
    <property type="molecule type" value="Genomic_DNA"/>
</dbReference>
<feature type="compositionally biased region" description="Polar residues" evidence="1">
    <location>
        <begin position="1"/>
        <end position="11"/>
    </location>
</feature>
<feature type="compositionally biased region" description="Basic and acidic residues" evidence="1">
    <location>
        <begin position="123"/>
        <end position="134"/>
    </location>
</feature>
<sequence>MPRLSVTQEARVQNRECQRRSRARRRELIDDLKKRVEEYERKGVEASREMQEAARRVNIENQRLKQLLNLRGVSEDEIQQYLSSSEISSQATSSASHPQPFTVRGMASETVSVDFESTSIGRKSLDNQAEKAESPLEQLVETPDDDHLDLAVSPSPGDENTCQEQQGSRERLQSPGFTSPTSPKVKYETSCDTAAAILVQLHANTDDERARAALGCTGTNNCSVKNTEFFQLMDTLC</sequence>
<dbReference type="PANTHER" id="PTHR42070:SF1">
    <property type="entry name" value="FILAMENT ASSOCIATED PROTEIN, PUTATIVE (AFU_ORTHOLOGUE AFUA_8G06630)-RELATED"/>
    <property type="match status" value="1"/>
</dbReference>
<feature type="region of interest" description="Disordered" evidence="1">
    <location>
        <begin position="122"/>
        <end position="184"/>
    </location>
</feature>
<gene>
    <name evidence="2" type="ORF">PT974_12259</name>
</gene>
<protein>
    <recommendedName>
        <fullName evidence="4">BZIP domain-containing protein</fullName>
    </recommendedName>
</protein>
<evidence type="ECO:0000313" key="2">
    <source>
        <dbReference type="EMBL" id="KAK5988119.1"/>
    </source>
</evidence>
<keyword evidence="3" id="KW-1185">Reference proteome</keyword>
<feature type="region of interest" description="Disordered" evidence="1">
    <location>
        <begin position="1"/>
        <end position="23"/>
    </location>
</feature>